<reference evidence="2 3" key="1">
    <citation type="journal article" date="2016" name="Nat. Commun.">
        <title>Thousands of microbial genomes shed light on interconnected biogeochemical processes in an aquifer system.</title>
        <authorList>
            <person name="Anantharaman K."/>
            <person name="Brown C.T."/>
            <person name="Hug L.A."/>
            <person name="Sharon I."/>
            <person name="Castelle C.J."/>
            <person name="Probst A.J."/>
            <person name="Thomas B.C."/>
            <person name="Singh A."/>
            <person name="Wilkins M.J."/>
            <person name="Karaoz U."/>
            <person name="Brodie E.L."/>
            <person name="Williams K.H."/>
            <person name="Hubbard S.S."/>
            <person name="Banfield J.F."/>
        </authorList>
    </citation>
    <scope>NUCLEOTIDE SEQUENCE [LARGE SCALE GENOMIC DNA]</scope>
</reference>
<keyword evidence="1" id="KW-0812">Transmembrane</keyword>
<dbReference type="EMBL" id="MFEY01000006">
    <property type="protein sequence ID" value="OGE90489.1"/>
    <property type="molecule type" value="Genomic_DNA"/>
</dbReference>
<feature type="transmembrane region" description="Helical" evidence="1">
    <location>
        <begin position="6"/>
        <end position="29"/>
    </location>
</feature>
<dbReference type="InterPro" id="IPR012902">
    <property type="entry name" value="N_methyl_site"/>
</dbReference>
<protein>
    <recommendedName>
        <fullName evidence="4">General secretion pathway GspH domain-containing protein</fullName>
    </recommendedName>
</protein>
<dbReference type="Gene3D" id="3.30.700.10">
    <property type="entry name" value="Glycoprotein, Type 4 Pilin"/>
    <property type="match status" value="1"/>
</dbReference>
<evidence type="ECO:0008006" key="4">
    <source>
        <dbReference type="Google" id="ProtNLM"/>
    </source>
</evidence>
<name>A0A1F5PKU4_9BACT</name>
<proteinExistence type="predicted"/>
<evidence type="ECO:0000313" key="2">
    <source>
        <dbReference type="EMBL" id="OGE90489.1"/>
    </source>
</evidence>
<dbReference type="SUPFAM" id="SSF54523">
    <property type="entry name" value="Pili subunits"/>
    <property type="match status" value="1"/>
</dbReference>
<gene>
    <name evidence="2" type="ORF">A3E29_05090</name>
</gene>
<organism evidence="2 3">
    <name type="scientific">Candidatus Doudnabacteria bacterium RIFCSPHIGHO2_12_FULL_48_16</name>
    <dbReference type="NCBI Taxonomy" id="1817838"/>
    <lineage>
        <taxon>Bacteria</taxon>
        <taxon>Candidatus Doudnaibacteriota</taxon>
    </lineage>
</organism>
<dbReference type="Pfam" id="PF07963">
    <property type="entry name" value="N_methyl"/>
    <property type="match status" value="1"/>
</dbReference>
<evidence type="ECO:0000313" key="3">
    <source>
        <dbReference type="Proteomes" id="UP000177682"/>
    </source>
</evidence>
<dbReference type="NCBIfam" id="TIGR02532">
    <property type="entry name" value="IV_pilin_GFxxxE"/>
    <property type="match status" value="1"/>
</dbReference>
<dbReference type="Proteomes" id="UP000177682">
    <property type="component" value="Unassembled WGS sequence"/>
</dbReference>
<dbReference type="InterPro" id="IPR045584">
    <property type="entry name" value="Pilin-like"/>
</dbReference>
<comment type="caution">
    <text evidence="2">The sequence shown here is derived from an EMBL/GenBank/DDBJ whole genome shotgun (WGS) entry which is preliminary data.</text>
</comment>
<dbReference type="AlphaFoldDB" id="A0A1F5PKU4"/>
<keyword evidence="1" id="KW-1133">Transmembrane helix</keyword>
<keyword evidence="1" id="KW-0472">Membrane</keyword>
<accession>A0A1F5PKU4</accession>
<evidence type="ECO:0000256" key="1">
    <source>
        <dbReference type="SAM" id="Phobius"/>
    </source>
</evidence>
<sequence length="184" mass="19493">MKQKFSGFTIIELLVVMFIVAMIATISIANFRKGQKQKELAQAADTVISGIRNAQNFTLTSKQIAASACGQGKAAQSYIVIFTASQTIELYGIDKCGVSNFLERYGYTPNIRVQANGYKIDGISTASLQLKFIPPFGAVTASTSSSVGSGPFSNFTRSTISIEILDGSAAKTVTVDGVAGRIGE</sequence>